<sequence>MAAIEEDRDAVRAEIRVLRSQRLAYKQELSETRHALIRFEAHDRSLEDADDTATEHIMRAQALKVRVRADTLEDAGSSS</sequence>
<reference evidence="1" key="1">
    <citation type="journal article" date="2022" name="Int. J. Mol. Sci.">
        <title>Draft Genome of Tanacetum Coccineum: Genomic Comparison of Closely Related Tanacetum-Family Plants.</title>
        <authorList>
            <person name="Yamashiro T."/>
            <person name="Shiraishi A."/>
            <person name="Nakayama K."/>
            <person name="Satake H."/>
        </authorList>
    </citation>
    <scope>NUCLEOTIDE SEQUENCE</scope>
</reference>
<keyword evidence="2" id="KW-1185">Reference proteome</keyword>
<protein>
    <submittedName>
        <fullName evidence="1">Uncharacterized protein</fullName>
    </submittedName>
</protein>
<reference evidence="1" key="2">
    <citation type="submission" date="2022-01" db="EMBL/GenBank/DDBJ databases">
        <authorList>
            <person name="Yamashiro T."/>
            <person name="Shiraishi A."/>
            <person name="Satake H."/>
            <person name="Nakayama K."/>
        </authorList>
    </citation>
    <scope>NUCLEOTIDE SEQUENCE</scope>
</reference>
<comment type="caution">
    <text evidence="1">The sequence shown here is derived from an EMBL/GenBank/DDBJ whole genome shotgun (WGS) entry which is preliminary data.</text>
</comment>
<organism evidence="1 2">
    <name type="scientific">Tanacetum coccineum</name>
    <dbReference type="NCBI Taxonomy" id="301880"/>
    <lineage>
        <taxon>Eukaryota</taxon>
        <taxon>Viridiplantae</taxon>
        <taxon>Streptophyta</taxon>
        <taxon>Embryophyta</taxon>
        <taxon>Tracheophyta</taxon>
        <taxon>Spermatophyta</taxon>
        <taxon>Magnoliopsida</taxon>
        <taxon>eudicotyledons</taxon>
        <taxon>Gunneridae</taxon>
        <taxon>Pentapetalae</taxon>
        <taxon>asterids</taxon>
        <taxon>campanulids</taxon>
        <taxon>Asterales</taxon>
        <taxon>Asteraceae</taxon>
        <taxon>Asteroideae</taxon>
        <taxon>Anthemideae</taxon>
        <taxon>Anthemidinae</taxon>
        <taxon>Tanacetum</taxon>
    </lineage>
</organism>
<evidence type="ECO:0000313" key="2">
    <source>
        <dbReference type="Proteomes" id="UP001151760"/>
    </source>
</evidence>
<dbReference type="Proteomes" id="UP001151760">
    <property type="component" value="Unassembled WGS sequence"/>
</dbReference>
<evidence type="ECO:0000313" key="1">
    <source>
        <dbReference type="EMBL" id="GJT92784.1"/>
    </source>
</evidence>
<gene>
    <name evidence="1" type="ORF">Tco_1081629</name>
</gene>
<proteinExistence type="predicted"/>
<name>A0ABQ5HY91_9ASTR</name>
<dbReference type="EMBL" id="BQNB010020143">
    <property type="protein sequence ID" value="GJT92784.1"/>
    <property type="molecule type" value="Genomic_DNA"/>
</dbReference>
<accession>A0ABQ5HY91</accession>